<dbReference type="InterPro" id="IPR001216">
    <property type="entry name" value="P-phosphate_BS"/>
</dbReference>
<evidence type="ECO:0000313" key="3">
    <source>
        <dbReference type="EMBL" id="BBG23920.1"/>
    </source>
</evidence>
<sequence length="301" mass="33024">MSRDLHVFEDSIDLLEGMWPTPLLRLKIGKNVWGKLEFYNPFSHSIKDRTAYFLFKEAVKKEAKSLVEATSGNTGIALASMAASHGIAFTMFVPSTASRVYPFLAQLLGAEVFSAGDKTVDLIPLVKQYAAIANALNLDQFNNPVNVLAHYNTTAREIDEQLSSQGLRPERVIATMGTGGHLAGISKYFKEKYGDHIEVIGVQPAEGSRIPGLKRQDFSNNSLLSMAKIDKVLDITLEEAVKGVKLIARSTGILIGISAGATVSAFEKVNDEKATVLIFPDDAFKYIETLEQILKTEDNNR</sequence>
<dbReference type="InterPro" id="IPR036052">
    <property type="entry name" value="TrpB-like_PALP_sf"/>
</dbReference>
<gene>
    <name evidence="3" type="ORF">IC006_1218</name>
    <name evidence="4" type="ORF">IC007_1193</name>
</gene>
<dbReference type="PROSITE" id="PS00901">
    <property type="entry name" value="CYS_SYNTHASE"/>
    <property type="match status" value="1"/>
</dbReference>
<feature type="domain" description="Tryptophan synthase beta chain-like PALP" evidence="2">
    <location>
        <begin position="16"/>
        <end position="281"/>
    </location>
</feature>
<evidence type="ECO:0000313" key="5">
    <source>
        <dbReference type="Proteomes" id="UP000322983"/>
    </source>
</evidence>
<dbReference type="STRING" id="1294262.GCA_001316085_01176"/>
<proteinExistence type="predicted"/>
<dbReference type="InterPro" id="IPR001926">
    <property type="entry name" value="TrpB-like_PALP"/>
</dbReference>
<evidence type="ECO:0000313" key="6">
    <source>
        <dbReference type="Proteomes" id="UP000325030"/>
    </source>
</evidence>
<comment type="cofactor">
    <cofactor evidence="1">
        <name>pyridoxal 5'-phosphate</name>
        <dbReference type="ChEBI" id="CHEBI:597326"/>
    </cofactor>
</comment>
<dbReference type="SUPFAM" id="SSF53686">
    <property type="entry name" value="Tryptophan synthase beta subunit-like PLP-dependent enzymes"/>
    <property type="match status" value="1"/>
</dbReference>
<reference evidence="3 5" key="2">
    <citation type="journal article" date="2020" name="Int. J. Syst. Evol. Microbiol.">
        <title>Sulfuracidifex tepidarius gen. nov., sp. nov. and transfer of Sulfolobus metallicus Huber and Stetter 1992 to the genus Sulfuracidifex as Sulfuracidifex metallicus comb. nov.</title>
        <authorList>
            <person name="Itoh T."/>
            <person name="Miura T."/>
            <person name="Sakai H.D."/>
            <person name="Kato S."/>
            <person name="Ohkuma M."/>
            <person name="Takashina T."/>
        </authorList>
    </citation>
    <scope>NUCLEOTIDE SEQUENCE [LARGE SCALE GENOMIC DNA]</scope>
    <source>
        <strain evidence="3 5">IC-006</strain>
        <strain evidence="4">IC-007</strain>
    </source>
</reference>
<evidence type="ECO:0000313" key="4">
    <source>
        <dbReference type="EMBL" id="BBG26675.1"/>
    </source>
</evidence>
<accession>A0A510E2F0</accession>
<reference evidence="6" key="1">
    <citation type="submission" date="2018-09" db="EMBL/GenBank/DDBJ databases">
        <title>Complete Genome Sequencing of Sulfolobus sp. JCM 16834.</title>
        <authorList>
            <person name="Kato S."/>
            <person name="Itoh T."/>
            <person name="Ohkuma M."/>
        </authorList>
    </citation>
    <scope>NUCLEOTIDE SEQUENCE [LARGE SCALE GENOMIC DNA]</scope>
    <source>
        <strain evidence="6">IC-007</strain>
    </source>
</reference>
<organism evidence="3 5">
    <name type="scientific">Sulfuracidifex tepidarius</name>
    <dbReference type="NCBI Taxonomy" id="1294262"/>
    <lineage>
        <taxon>Archaea</taxon>
        <taxon>Thermoproteota</taxon>
        <taxon>Thermoprotei</taxon>
        <taxon>Sulfolobales</taxon>
        <taxon>Sulfolobaceae</taxon>
        <taxon>Sulfuracidifex</taxon>
    </lineage>
</organism>
<accession>A0A510DV48</accession>
<dbReference type="Proteomes" id="UP000325030">
    <property type="component" value="Chromosome"/>
</dbReference>
<dbReference type="InterPro" id="IPR050214">
    <property type="entry name" value="Cys_Synth/Cystath_Beta-Synth"/>
</dbReference>
<dbReference type="Proteomes" id="UP000322983">
    <property type="component" value="Chromosome"/>
</dbReference>
<dbReference type="Pfam" id="PF00291">
    <property type="entry name" value="PALP"/>
    <property type="match status" value="1"/>
</dbReference>
<evidence type="ECO:0000256" key="1">
    <source>
        <dbReference type="ARBA" id="ARBA00001933"/>
    </source>
</evidence>
<dbReference type="RefSeq" id="WP_054845592.1">
    <property type="nucleotide sequence ID" value="NZ_AP018929.1"/>
</dbReference>
<dbReference type="EMBL" id="AP018930">
    <property type="protein sequence ID" value="BBG26675.1"/>
    <property type="molecule type" value="Genomic_DNA"/>
</dbReference>
<dbReference type="GO" id="GO:0006535">
    <property type="term" value="P:cysteine biosynthetic process from serine"/>
    <property type="evidence" value="ECO:0007669"/>
    <property type="project" value="InterPro"/>
</dbReference>
<dbReference type="KEGG" id="step:IC006_1218"/>
<keyword evidence="5" id="KW-1185">Reference proteome</keyword>
<dbReference type="PANTHER" id="PTHR10314">
    <property type="entry name" value="CYSTATHIONINE BETA-SYNTHASE"/>
    <property type="match status" value="1"/>
</dbReference>
<dbReference type="GeneID" id="41717538"/>
<dbReference type="CDD" id="cd01561">
    <property type="entry name" value="CBS_like"/>
    <property type="match status" value="1"/>
</dbReference>
<protein>
    <submittedName>
        <fullName evidence="3">Threonine synthase</fullName>
    </submittedName>
</protein>
<dbReference type="EMBL" id="AP018929">
    <property type="protein sequence ID" value="BBG23920.1"/>
    <property type="molecule type" value="Genomic_DNA"/>
</dbReference>
<name>A0A510DV48_9CREN</name>
<dbReference type="AlphaFoldDB" id="A0A510DV48"/>
<dbReference type="OrthoDB" id="10138at2157"/>
<dbReference type="Gene3D" id="3.40.50.1100">
    <property type="match status" value="2"/>
</dbReference>
<evidence type="ECO:0000259" key="2">
    <source>
        <dbReference type="Pfam" id="PF00291"/>
    </source>
</evidence>